<keyword evidence="5 10" id="KW-0547">Nucleotide-binding</keyword>
<dbReference type="STRING" id="6573.A0A210R4Q7"/>
<evidence type="ECO:0000256" key="2">
    <source>
        <dbReference type="ARBA" id="ARBA00012513"/>
    </source>
</evidence>
<sequence length="419" mass="47465">MAASLRRRYGPYVEYEQIGQGTFGVVYKVTKEQQSGATSSGQFYALKIVELAVGQESRERELVNREEEILKSAKHHNVVRFVDSFIDGKRVCLIMEYCSEGTLYAYIRKRESKMSEDMFVNFLKQIADGLKYLHRKKVLHRDIKTKNILLTAGHIIKISDFGISRITDFVDPSKHSIRIGTPRYMSPEVLKKEEYGQKTDIWSLGCTAYEMAEMHFAFSSDRERKAVNNIKNHKLPNFDGIKYCSRIIDLMKSMFNIDPDDRPSAKKILKTLSGHECTDLSLPASLTKMGAEPAKKDQTPEDNATTEYYFLQAARKESTSTPYQQPRDNLEAASTEIQKLLVMKLNCPKAVDIVAKVKKNFKEGMAQKDILTKHQGNIASDKMEIIRSLCVALQGTEQALDALKEAKENAESSLTGSTD</sequence>
<evidence type="ECO:0000256" key="7">
    <source>
        <dbReference type="ARBA" id="ARBA00022840"/>
    </source>
</evidence>
<dbReference type="InterPro" id="IPR051131">
    <property type="entry name" value="NEK_Ser/Thr_kinase_NIMA"/>
</dbReference>
<keyword evidence="14" id="KW-1185">Reference proteome</keyword>
<dbReference type="GO" id="GO:0005524">
    <property type="term" value="F:ATP binding"/>
    <property type="evidence" value="ECO:0007669"/>
    <property type="project" value="UniProtKB-UniRule"/>
</dbReference>
<dbReference type="EMBL" id="NEDP02000459">
    <property type="protein sequence ID" value="OWF55868.1"/>
    <property type="molecule type" value="Genomic_DNA"/>
</dbReference>
<evidence type="ECO:0000313" key="13">
    <source>
        <dbReference type="EMBL" id="OWF55868.1"/>
    </source>
</evidence>
<keyword evidence="7 10" id="KW-0067">ATP-binding</keyword>
<dbReference type="AlphaFoldDB" id="A0A210R4Q7"/>
<feature type="domain" description="Protein kinase" evidence="12">
    <location>
        <begin position="12"/>
        <end position="278"/>
    </location>
</feature>
<dbReference type="PANTHER" id="PTHR44899">
    <property type="entry name" value="CAMK FAMILY PROTEIN KINASE"/>
    <property type="match status" value="1"/>
</dbReference>
<dbReference type="InterPro" id="IPR000719">
    <property type="entry name" value="Prot_kinase_dom"/>
</dbReference>
<evidence type="ECO:0000256" key="10">
    <source>
        <dbReference type="PROSITE-ProRule" id="PRU10141"/>
    </source>
</evidence>
<dbReference type="OrthoDB" id="248923at2759"/>
<evidence type="ECO:0000256" key="1">
    <source>
        <dbReference type="ARBA" id="ARBA00010886"/>
    </source>
</evidence>
<dbReference type="PRINTS" id="PR00109">
    <property type="entry name" value="TYRKINASE"/>
</dbReference>
<dbReference type="SUPFAM" id="SSF56112">
    <property type="entry name" value="Protein kinase-like (PK-like)"/>
    <property type="match status" value="1"/>
</dbReference>
<dbReference type="InterPro" id="IPR011009">
    <property type="entry name" value="Kinase-like_dom_sf"/>
</dbReference>
<evidence type="ECO:0000256" key="6">
    <source>
        <dbReference type="ARBA" id="ARBA00022777"/>
    </source>
</evidence>
<dbReference type="EC" id="2.7.11.1" evidence="2"/>
<name>A0A210R4Q7_MIZYE</name>
<reference evidence="13 14" key="1">
    <citation type="journal article" date="2017" name="Nat. Ecol. Evol.">
        <title>Scallop genome provides insights into evolution of bilaterian karyotype and development.</title>
        <authorList>
            <person name="Wang S."/>
            <person name="Zhang J."/>
            <person name="Jiao W."/>
            <person name="Li J."/>
            <person name="Xun X."/>
            <person name="Sun Y."/>
            <person name="Guo X."/>
            <person name="Huan P."/>
            <person name="Dong B."/>
            <person name="Zhang L."/>
            <person name="Hu X."/>
            <person name="Sun X."/>
            <person name="Wang J."/>
            <person name="Zhao C."/>
            <person name="Wang Y."/>
            <person name="Wang D."/>
            <person name="Huang X."/>
            <person name="Wang R."/>
            <person name="Lv J."/>
            <person name="Li Y."/>
            <person name="Zhang Z."/>
            <person name="Liu B."/>
            <person name="Lu W."/>
            <person name="Hui Y."/>
            <person name="Liang J."/>
            <person name="Zhou Z."/>
            <person name="Hou R."/>
            <person name="Li X."/>
            <person name="Liu Y."/>
            <person name="Li H."/>
            <person name="Ning X."/>
            <person name="Lin Y."/>
            <person name="Zhao L."/>
            <person name="Xing Q."/>
            <person name="Dou J."/>
            <person name="Li Y."/>
            <person name="Mao J."/>
            <person name="Guo H."/>
            <person name="Dou H."/>
            <person name="Li T."/>
            <person name="Mu C."/>
            <person name="Jiang W."/>
            <person name="Fu Q."/>
            <person name="Fu X."/>
            <person name="Miao Y."/>
            <person name="Liu J."/>
            <person name="Yu Q."/>
            <person name="Li R."/>
            <person name="Liao H."/>
            <person name="Li X."/>
            <person name="Kong Y."/>
            <person name="Jiang Z."/>
            <person name="Chourrout D."/>
            <person name="Li R."/>
            <person name="Bao Z."/>
        </authorList>
    </citation>
    <scope>NUCLEOTIDE SEQUENCE [LARGE SCALE GENOMIC DNA]</scope>
    <source>
        <strain evidence="13 14">PY_sf001</strain>
    </source>
</reference>
<dbReference type="PROSITE" id="PS50011">
    <property type="entry name" value="PROTEIN_KINASE_DOM"/>
    <property type="match status" value="1"/>
</dbReference>
<keyword evidence="6 13" id="KW-0418">Kinase</keyword>
<dbReference type="InterPro" id="IPR008271">
    <property type="entry name" value="Ser/Thr_kinase_AS"/>
</dbReference>
<dbReference type="PROSITE" id="PS00107">
    <property type="entry name" value="PROTEIN_KINASE_ATP"/>
    <property type="match status" value="1"/>
</dbReference>
<evidence type="ECO:0000256" key="4">
    <source>
        <dbReference type="ARBA" id="ARBA00022679"/>
    </source>
</evidence>
<comment type="caution">
    <text evidence="13">The sequence shown here is derived from an EMBL/GenBank/DDBJ whole genome shotgun (WGS) entry which is preliminary data.</text>
</comment>
<accession>A0A210R4Q7</accession>
<dbReference type="PROSITE" id="PS00108">
    <property type="entry name" value="PROTEIN_KINASE_ST"/>
    <property type="match status" value="1"/>
</dbReference>
<dbReference type="Pfam" id="PF00069">
    <property type="entry name" value="Pkinase"/>
    <property type="match status" value="1"/>
</dbReference>
<dbReference type="GO" id="GO:0004674">
    <property type="term" value="F:protein serine/threonine kinase activity"/>
    <property type="evidence" value="ECO:0007669"/>
    <property type="project" value="UniProtKB-KW"/>
</dbReference>
<feature type="binding site" evidence="10">
    <location>
        <position position="47"/>
    </location>
    <ligand>
        <name>ATP</name>
        <dbReference type="ChEBI" id="CHEBI:30616"/>
    </ligand>
</feature>
<dbReference type="SMART" id="SM00220">
    <property type="entry name" value="S_TKc"/>
    <property type="match status" value="1"/>
</dbReference>
<dbReference type="Proteomes" id="UP000242188">
    <property type="component" value="Unassembled WGS sequence"/>
</dbReference>
<dbReference type="Gene3D" id="1.10.510.10">
    <property type="entry name" value="Transferase(Phosphotransferase) domain 1"/>
    <property type="match status" value="1"/>
</dbReference>
<keyword evidence="4" id="KW-0808">Transferase</keyword>
<gene>
    <name evidence="13" type="ORF">KP79_PYT11648</name>
</gene>
<proteinExistence type="inferred from homology"/>
<comment type="similarity">
    <text evidence="1">Belongs to the protein kinase superfamily. NEK Ser/Thr protein kinase family. NIMA subfamily.</text>
</comment>
<dbReference type="InterPro" id="IPR001245">
    <property type="entry name" value="Ser-Thr/Tyr_kinase_cat_dom"/>
</dbReference>
<evidence type="ECO:0000256" key="9">
    <source>
        <dbReference type="ARBA" id="ARBA00048679"/>
    </source>
</evidence>
<evidence type="ECO:0000256" key="11">
    <source>
        <dbReference type="RuleBase" id="RU000304"/>
    </source>
</evidence>
<evidence type="ECO:0000256" key="8">
    <source>
        <dbReference type="ARBA" id="ARBA00047899"/>
    </source>
</evidence>
<comment type="catalytic activity">
    <reaction evidence="9">
        <text>L-seryl-[protein] + ATP = O-phospho-L-seryl-[protein] + ADP + H(+)</text>
        <dbReference type="Rhea" id="RHEA:17989"/>
        <dbReference type="Rhea" id="RHEA-COMP:9863"/>
        <dbReference type="Rhea" id="RHEA-COMP:11604"/>
        <dbReference type="ChEBI" id="CHEBI:15378"/>
        <dbReference type="ChEBI" id="CHEBI:29999"/>
        <dbReference type="ChEBI" id="CHEBI:30616"/>
        <dbReference type="ChEBI" id="CHEBI:83421"/>
        <dbReference type="ChEBI" id="CHEBI:456216"/>
        <dbReference type="EC" id="2.7.11.1"/>
    </reaction>
</comment>
<evidence type="ECO:0000256" key="5">
    <source>
        <dbReference type="ARBA" id="ARBA00022741"/>
    </source>
</evidence>
<keyword evidence="3 11" id="KW-0723">Serine/threonine-protein kinase</keyword>
<protein>
    <recommendedName>
        <fullName evidence="2">non-specific serine/threonine protein kinase</fullName>
        <ecNumber evidence="2">2.7.11.1</ecNumber>
    </recommendedName>
</protein>
<evidence type="ECO:0000259" key="12">
    <source>
        <dbReference type="PROSITE" id="PS50011"/>
    </source>
</evidence>
<dbReference type="InterPro" id="IPR017441">
    <property type="entry name" value="Protein_kinase_ATP_BS"/>
</dbReference>
<comment type="catalytic activity">
    <reaction evidence="8">
        <text>L-threonyl-[protein] + ATP = O-phospho-L-threonyl-[protein] + ADP + H(+)</text>
        <dbReference type="Rhea" id="RHEA:46608"/>
        <dbReference type="Rhea" id="RHEA-COMP:11060"/>
        <dbReference type="Rhea" id="RHEA-COMP:11605"/>
        <dbReference type="ChEBI" id="CHEBI:15378"/>
        <dbReference type="ChEBI" id="CHEBI:30013"/>
        <dbReference type="ChEBI" id="CHEBI:30616"/>
        <dbReference type="ChEBI" id="CHEBI:61977"/>
        <dbReference type="ChEBI" id="CHEBI:456216"/>
        <dbReference type="EC" id="2.7.11.1"/>
    </reaction>
</comment>
<organism evidence="13 14">
    <name type="scientific">Mizuhopecten yessoensis</name>
    <name type="common">Japanese scallop</name>
    <name type="synonym">Patinopecten yessoensis</name>
    <dbReference type="NCBI Taxonomy" id="6573"/>
    <lineage>
        <taxon>Eukaryota</taxon>
        <taxon>Metazoa</taxon>
        <taxon>Spiralia</taxon>
        <taxon>Lophotrochozoa</taxon>
        <taxon>Mollusca</taxon>
        <taxon>Bivalvia</taxon>
        <taxon>Autobranchia</taxon>
        <taxon>Pteriomorphia</taxon>
        <taxon>Pectinida</taxon>
        <taxon>Pectinoidea</taxon>
        <taxon>Pectinidae</taxon>
        <taxon>Mizuhopecten</taxon>
    </lineage>
</organism>
<evidence type="ECO:0000256" key="3">
    <source>
        <dbReference type="ARBA" id="ARBA00022527"/>
    </source>
</evidence>
<evidence type="ECO:0000313" key="14">
    <source>
        <dbReference type="Proteomes" id="UP000242188"/>
    </source>
</evidence>